<gene>
    <name evidence="4" type="ORF">GCM10007350_08470</name>
</gene>
<name>A0ABQ3GWG0_9NEIS</name>
<evidence type="ECO:0000259" key="3">
    <source>
        <dbReference type="PROSITE" id="PS50894"/>
    </source>
</evidence>
<keyword evidence="2" id="KW-0597">Phosphoprotein</keyword>
<dbReference type="PROSITE" id="PS50894">
    <property type="entry name" value="HPT"/>
    <property type="match status" value="1"/>
</dbReference>
<evidence type="ECO:0000256" key="2">
    <source>
        <dbReference type="PROSITE-ProRule" id="PRU00110"/>
    </source>
</evidence>
<proteinExistence type="predicted"/>
<dbReference type="EMBL" id="BMYO01000002">
    <property type="protein sequence ID" value="GHD58503.1"/>
    <property type="molecule type" value="Genomic_DNA"/>
</dbReference>
<evidence type="ECO:0000256" key="1">
    <source>
        <dbReference type="ARBA" id="ARBA00023012"/>
    </source>
</evidence>
<keyword evidence="1" id="KW-0902">Two-component regulatory system</keyword>
<feature type="domain" description="HPt" evidence="3">
    <location>
        <begin position="27"/>
        <end position="117"/>
    </location>
</feature>
<dbReference type="RefSeq" id="WP_189458917.1">
    <property type="nucleotide sequence ID" value="NZ_BMYO01000002.1"/>
</dbReference>
<evidence type="ECO:0000313" key="4">
    <source>
        <dbReference type="EMBL" id="GHD58503.1"/>
    </source>
</evidence>
<dbReference type="Gene3D" id="1.20.120.160">
    <property type="entry name" value="HPT domain"/>
    <property type="match status" value="1"/>
</dbReference>
<dbReference type="InterPro" id="IPR036641">
    <property type="entry name" value="HPT_dom_sf"/>
</dbReference>
<comment type="caution">
    <text evidence="4">The sequence shown here is derived from an EMBL/GenBank/DDBJ whole genome shotgun (WGS) entry which is preliminary data.</text>
</comment>
<reference evidence="5" key="1">
    <citation type="journal article" date="2019" name="Int. J. Syst. Evol. Microbiol.">
        <title>The Global Catalogue of Microorganisms (GCM) 10K type strain sequencing project: providing services to taxonomists for standard genome sequencing and annotation.</title>
        <authorList>
            <consortium name="The Broad Institute Genomics Platform"/>
            <consortium name="The Broad Institute Genome Sequencing Center for Infectious Disease"/>
            <person name="Wu L."/>
            <person name="Ma J."/>
        </authorList>
    </citation>
    <scope>NUCLEOTIDE SEQUENCE [LARGE SCALE GENOMIC DNA]</scope>
    <source>
        <strain evidence="5">KCTC 23701</strain>
    </source>
</reference>
<keyword evidence="5" id="KW-1185">Reference proteome</keyword>
<dbReference type="SUPFAM" id="SSF47226">
    <property type="entry name" value="Histidine-containing phosphotransfer domain, HPT domain"/>
    <property type="match status" value="1"/>
</dbReference>
<evidence type="ECO:0000313" key="5">
    <source>
        <dbReference type="Proteomes" id="UP000604737"/>
    </source>
</evidence>
<sequence length="117" mass="12426">MPPPPPDLQHELAAIDAAFAALARDLGQDLRAELLDAYWPTHEACLAEIGLALQQGQHYLAERAAHQLKGACAQIGATGMAARCRGIELAARDARSADDAYAELQVLAAGIESALRR</sequence>
<feature type="modified residue" description="Phosphohistidine" evidence="2">
    <location>
        <position position="66"/>
    </location>
</feature>
<dbReference type="Proteomes" id="UP000604737">
    <property type="component" value="Unassembled WGS sequence"/>
</dbReference>
<dbReference type="Pfam" id="PF01627">
    <property type="entry name" value="Hpt"/>
    <property type="match status" value="1"/>
</dbReference>
<accession>A0ABQ3GWG0</accession>
<organism evidence="4 5">
    <name type="scientific">Jeongeupia chitinilytica</name>
    <dbReference type="NCBI Taxonomy" id="1041641"/>
    <lineage>
        <taxon>Bacteria</taxon>
        <taxon>Pseudomonadati</taxon>
        <taxon>Pseudomonadota</taxon>
        <taxon>Betaproteobacteria</taxon>
        <taxon>Neisseriales</taxon>
        <taxon>Chitinibacteraceae</taxon>
        <taxon>Jeongeupia</taxon>
    </lineage>
</organism>
<dbReference type="InterPro" id="IPR008207">
    <property type="entry name" value="Sig_transdc_His_kin_Hpt_dom"/>
</dbReference>
<protein>
    <recommendedName>
        <fullName evidence="3">HPt domain-containing protein</fullName>
    </recommendedName>
</protein>